<dbReference type="Pfam" id="PF13673">
    <property type="entry name" value="Acetyltransf_10"/>
    <property type="match status" value="1"/>
</dbReference>
<keyword evidence="2" id="KW-0808">Transferase</keyword>
<dbReference type="GO" id="GO:0016746">
    <property type="term" value="F:acyltransferase activity"/>
    <property type="evidence" value="ECO:0007669"/>
    <property type="project" value="UniProtKB-KW"/>
</dbReference>
<dbReference type="Proteomes" id="UP001072034">
    <property type="component" value="Unassembled WGS sequence"/>
</dbReference>
<evidence type="ECO:0000259" key="1">
    <source>
        <dbReference type="PROSITE" id="PS51186"/>
    </source>
</evidence>
<dbReference type="InterPro" id="IPR016181">
    <property type="entry name" value="Acyl_CoA_acyltransferase"/>
</dbReference>
<gene>
    <name evidence="2" type="ORF">OHJ16_07290</name>
</gene>
<dbReference type="EC" id="2.3.1.-" evidence="2"/>
<feature type="domain" description="N-acetyltransferase" evidence="1">
    <location>
        <begin position="33"/>
        <end position="188"/>
    </location>
</feature>
<keyword evidence="2" id="KW-0012">Acyltransferase</keyword>
<reference evidence="2" key="1">
    <citation type="submission" date="2022-10" db="EMBL/GenBank/DDBJ databases">
        <title>Genome sequence of Actinomyces israelii ATCC 10048.</title>
        <authorList>
            <person name="Watt R.M."/>
            <person name="Tong W.M."/>
        </authorList>
    </citation>
    <scope>NUCLEOTIDE SEQUENCE</scope>
    <source>
        <strain evidence="2">ATCC 10048</strain>
    </source>
</reference>
<sequence length="199" mass="21066">MTLSTTHPGFPDLLIPPVSAAVEPYRFETCAGDAADPAAQSVRAGIADVRLEVFVAEQDVPLALEIDARDDEPTTIHVLARGADGAPLAAGRLLADPGRPGLVHLGRLAVRRVCRGTGLGVRMVAAIEDAARRRAAVAQEDGGAAVTVMLSAQEQAMGFYERCGYTVVGGERYLDAGIWHQDMARTVFAPAVPGRRRAR</sequence>
<dbReference type="PANTHER" id="PTHR13355">
    <property type="entry name" value="GLUCOSAMINE 6-PHOSPHATE N-ACETYLTRANSFERASE"/>
    <property type="match status" value="1"/>
</dbReference>
<dbReference type="InterPro" id="IPR039143">
    <property type="entry name" value="GNPNAT1-like"/>
</dbReference>
<dbReference type="PROSITE" id="PS51186">
    <property type="entry name" value="GNAT"/>
    <property type="match status" value="1"/>
</dbReference>
<comment type="caution">
    <text evidence="2">The sequence shown here is derived from an EMBL/GenBank/DDBJ whole genome shotgun (WGS) entry which is preliminary data.</text>
</comment>
<dbReference type="RefSeq" id="WP_043560656.1">
    <property type="nucleotide sequence ID" value="NZ_CP124548.1"/>
</dbReference>
<evidence type="ECO:0000313" key="2">
    <source>
        <dbReference type="EMBL" id="MCZ0857847.1"/>
    </source>
</evidence>
<keyword evidence="3" id="KW-1185">Reference proteome</keyword>
<dbReference type="SUPFAM" id="SSF55729">
    <property type="entry name" value="Acyl-CoA N-acyltransferases (Nat)"/>
    <property type="match status" value="1"/>
</dbReference>
<organism evidence="2 3">
    <name type="scientific">Actinomyces israelii</name>
    <dbReference type="NCBI Taxonomy" id="1659"/>
    <lineage>
        <taxon>Bacteria</taxon>
        <taxon>Bacillati</taxon>
        <taxon>Actinomycetota</taxon>
        <taxon>Actinomycetes</taxon>
        <taxon>Actinomycetales</taxon>
        <taxon>Actinomycetaceae</taxon>
        <taxon>Actinomyces</taxon>
    </lineage>
</organism>
<name>A0ABT4I9A6_9ACTO</name>
<dbReference type="Gene3D" id="3.40.630.30">
    <property type="match status" value="1"/>
</dbReference>
<dbReference type="EMBL" id="JAPTMY010000013">
    <property type="protein sequence ID" value="MCZ0857847.1"/>
    <property type="molecule type" value="Genomic_DNA"/>
</dbReference>
<dbReference type="InterPro" id="IPR000182">
    <property type="entry name" value="GNAT_dom"/>
</dbReference>
<protein>
    <submittedName>
        <fullName evidence="2">GNAT family N-acetyltransferase</fullName>
        <ecNumber evidence="2">2.3.1.-</ecNumber>
    </submittedName>
</protein>
<accession>A0ABT4I9A6</accession>
<proteinExistence type="predicted"/>
<evidence type="ECO:0000313" key="3">
    <source>
        <dbReference type="Proteomes" id="UP001072034"/>
    </source>
</evidence>